<dbReference type="EMBL" id="AZMM01000642">
    <property type="protein sequence ID" value="ETJ45360.1"/>
    <property type="molecule type" value="Genomic_DNA"/>
</dbReference>
<sequence length="33" mass="3801">MKHRMSRLQRAKQFMPFAALKGFEVLLAAVARP</sequence>
<comment type="caution">
    <text evidence="1">The sequence shown here is derived from an EMBL/GenBank/DDBJ whole genome shotgun (WGS) entry which is preliminary data.</text>
</comment>
<gene>
    <name evidence="1" type="ORF">Q604_UNBC00642G0001</name>
</gene>
<accession>W1YUE0</accession>
<dbReference type="AlphaFoldDB" id="W1YUE0"/>
<proteinExistence type="predicted"/>
<feature type="non-terminal residue" evidence="1">
    <location>
        <position position="33"/>
    </location>
</feature>
<protein>
    <submittedName>
        <fullName evidence="1">Uncharacterized protein</fullName>
    </submittedName>
</protein>
<name>W1YUE0_9ZZZZ</name>
<evidence type="ECO:0000313" key="1">
    <source>
        <dbReference type="EMBL" id="ETJ45360.1"/>
    </source>
</evidence>
<organism evidence="1">
    <name type="scientific">human gut metagenome</name>
    <dbReference type="NCBI Taxonomy" id="408170"/>
    <lineage>
        <taxon>unclassified sequences</taxon>
        <taxon>metagenomes</taxon>
        <taxon>organismal metagenomes</taxon>
    </lineage>
</organism>
<reference evidence="1" key="1">
    <citation type="submission" date="2013-12" db="EMBL/GenBank/DDBJ databases">
        <title>A Varibaculum cambriense genome reconstructed from a premature infant gut community with otherwise low bacterial novelty that shifts toward anaerobic metabolism during the third week of life.</title>
        <authorList>
            <person name="Brown C.T."/>
            <person name="Sharon I."/>
            <person name="Thomas B.C."/>
            <person name="Castelle C.J."/>
            <person name="Morowitz M.J."/>
            <person name="Banfield J.F."/>
        </authorList>
    </citation>
    <scope>NUCLEOTIDE SEQUENCE</scope>
</reference>